<dbReference type="GO" id="GO:0006281">
    <property type="term" value="P:DNA repair"/>
    <property type="evidence" value="ECO:0007669"/>
    <property type="project" value="UniProtKB-UniRule"/>
</dbReference>
<evidence type="ECO:0000256" key="2">
    <source>
        <dbReference type="ARBA" id="ARBA00018143"/>
    </source>
</evidence>
<dbReference type="InterPro" id="IPR020588">
    <property type="entry name" value="RecA_ATP-bd"/>
</dbReference>
<feature type="domain" description="RecA family profile 1" evidence="10">
    <location>
        <begin position="1"/>
        <end position="166"/>
    </location>
</feature>
<keyword evidence="7 9" id="KW-0233">DNA recombination</keyword>
<dbReference type="HOGENOM" id="CLU_041732_2_0_2"/>
<organism evidence="11 12">
    <name type="scientific">Natronomonas moolapensis (strain DSM 18674 / CECT 7526 / JCM 14361 / 8.8.11)</name>
    <dbReference type="NCBI Taxonomy" id="268739"/>
    <lineage>
        <taxon>Archaea</taxon>
        <taxon>Methanobacteriati</taxon>
        <taxon>Methanobacteriota</taxon>
        <taxon>Stenosarchaea group</taxon>
        <taxon>Halobacteria</taxon>
        <taxon>Halobacteriales</taxon>
        <taxon>Natronomonadaceae</taxon>
        <taxon>Natronomonas</taxon>
    </lineage>
</organism>
<dbReference type="STRING" id="268739.Nmlp_3031"/>
<gene>
    <name evidence="9 11" type="primary">radB</name>
    <name evidence="11" type="ordered locus">Nmlp_3031</name>
</gene>
<dbReference type="GO" id="GO:0140664">
    <property type="term" value="F:ATP-dependent DNA damage sensor activity"/>
    <property type="evidence" value="ECO:0007669"/>
    <property type="project" value="InterPro"/>
</dbReference>
<accession>M1XL67</accession>
<dbReference type="PANTHER" id="PTHR22942:SF47">
    <property type="entry name" value="DNA REPAIR AND RECOMBINATION PROTEIN RADB"/>
    <property type="match status" value="1"/>
</dbReference>
<dbReference type="GO" id="GO:0006310">
    <property type="term" value="P:DNA recombination"/>
    <property type="evidence" value="ECO:0007669"/>
    <property type="project" value="UniProtKB-UniRule"/>
</dbReference>
<dbReference type="InterPro" id="IPR027417">
    <property type="entry name" value="P-loop_NTPase"/>
</dbReference>
<keyword evidence="5 9" id="KW-0067">ATP-binding</keyword>
<keyword evidence="3 9" id="KW-0547">Nucleotide-binding</keyword>
<dbReference type="InterPro" id="IPR011939">
    <property type="entry name" value="DNA_repair_and_recomb_RadB"/>
</dbReference>
<keyword evidence="4 9" id="KW-0227">DNA damage</keyword>
<dbReference type="Gene3D" id="3.40.50.300">
    <property type="entry name" value="P-loop containing nucleotide triphosphate hydrolases"/>
    <property type="match status" value="1"/>
</dbReference>
<keyword evidence="6 9" id="KW-0238">DNA-binding</keyword>
<dbReference type="GO" id="GO:0003684">
    <property type="term" value="F:damaged DNA binding"/>
    <property type="evidence" value="ECO:0007669"/>
    <property type="project" value="UniProtKB-UniRule"/>
</dbReference>
<dbReference type="PROSITE" id="PS50162">
    <property type="entry name" value="RECA_2"/>
    <property type="match status" value="1"/>
</dbReference>
<dbReference type="NCBIfam" id="NF006861">
    <property type="entry name" value="PRK09361.1-1"/>
    <property type="match status" value="1"/>
</dbReference>
<evidence type="ECO:0000313" key="12">
    <source>
        <dbReference type="Proteomes" id="UP000011867"/>
    </source>
</evidence>
<evidence type="ECO:0000259" key="10">
    <source>
        <dbReference type="PROSITE" id="PS50162"/>
    </source>
</evidence>
<dbReference type="NCBIfam" id="TIGR02237">
    <property type="entry name" value="recomb_radB"/>
    <property type="match status" value="1"/>
</dbReference>
<dbReference type="OrthoDB" id="17644at2157"/>
<dbReference type="PIRSF" id="PIRSF003336">
    <property type="entry name" value="RadB"/>
    <property type="match status" value="1"/>
</dbReference>
<dbReference type="EMBL" id="HF582854">
    <property type="protein sequence ID" value="CCQ37174.1"/>
    <property type="molecule type" value="Genomic_DNA"/>
</dbReference>
<evidence type="ECO:0000256" key="4">
    <source>
        <dbReference type="ARBA" id="ARBA00022763"/>
    </source>
</evidence>
<dbReference type="SUPFAM" id="SSF52540">
    <property type="entry name" value="P-loop containing nucleoside triphosphate hydrolases"/>
    <property type="match status" value="1"/>
</dbReference>
<dbReference type="HAMAP" id="MF_00350">
    <property type="entry name" value="RadB"/>
    <property type="match status" value="1"/>
</dbReference>
<evidence type="ECO:0000256" key="3">
    <source>
        <dbReference type="ARBA" id="ARBA00022741"/>
    </source>
</evidence>
<dbReference type="PANTHER" id="PTHR22942">
    <property type="entry name" value="RECA/RAD51/RADA DNA STRAND-PAIRING FAMILY MEMBER"/>
    <property type="match status" value="1"/>
</dbReference>
<dbReference type="eggNOG" id="arCOG00417">
    <property type="taxonomic scope" value="Archaea"/>
</dbReference>
<dbReference type="KEGG" id="nmo:Nmlp_3031"/>
<evidence type="ECO:0000256" key="8">
    <source>
        <dbReference type="ARBA" id="ARBA00024641"/>
    </source>
</evidence>
<dbReference type="InterPro" id="IPR013632">
    <property type="entry name" value="Rad51_C"/>
</dbReference>
<reference evidence="11 12" key="1">
    <citation type="journal article" date="2013" name="Genome Announc.">
        <title>Genome of the haloarchaeon Natronomonas moolapensis, a neutrophilic member of a previously haloalkaliphilic genus.</title>
        <authorList>
            <person name="Dyall-Smith M.L."/>
            <person name="Pfeiffer F."/>
            <person name="Oberwinkler T."/>
            <person name="Klee K."/>
            <person name="Rampp M."/>
            <person name="Palm P."/>
            <person name="Gross K."/>
            <person name="Schuster S.C."/>
            <person name="Oesterhelt D."/>
        </authorList>
    </citation>
    <scope>NUCLEOTIDE SEQUENCE [LARGE SCALE GENOMIC DNA]</scope>
    <source>
        <strain evidence="12">DSM 18674 / JCM 14361 / 8.8.11</strain>
    </source>
</reference>
<dbReference type="RefSeq" id="WP_015409924.1">
    <property type="nucleotide sequence ID" value="NC_020388.1"/>
</dbReference>
<dbReference type="SMART" id="SM00382">
    <property type="entry name" value="AAA"/>
    <property type="match status" value="1"/>
</dbReference>
<comment type="function">
    <text evidence="8 9">Involved in DNA repair and in homologous recombination. May regulate the cleavage reactions of the branch-structured DNA. Has a very weak ATPase activity that is not stimulated by DNA. Binds DNA but does not promote DNA strands exchange.</text>
</comment>
<dbReference type="Proteomes" id="UP000011867">
    <property type="component" value="Chromosome"/>
</dbReference>
<evidence type="ECO:0000256" key="6">
    <source>
        <dbReference type="ARBA" id="ARBA00023125"/>
    </source>
</evidence>
<evidence type="ECO:0000313" key="11">
    <source>
        <dbReference type="EMBL" id="CCQ37174.1"/>
    </source>
</evidence>
<evidence type="ECO:0000256" key="7">
    <source>
        <dbReference type="ARBA" id="ARBA00023172"/>
    </source>
</evidence>
<sequence>MSEPIPTACASIDALLGGGLERGVVTQVYGPPASGKTNLALSAAIRTAASGGTALYIDTEGISLDRFEALARAVADTDTDDVESITSRVIVSDAVDFAEQREAVQDTGDFAERADLIVLDSATGFYRLERDSDDEGETLRTVARQVTHLLALARRHDIAVLVTNQVYADPEGDSGRPRPLGGHTLTHWSGVVLRLERFRGGNRRATLEKHRSKPAGEAARFRITETGLDAVDETTV</sequence>
<dbReference type="InterPro" id="IPR003593">
    <property type="entry name" value="AAA+_ATPase"/>
</dbReference>
<dbReference type="AlphaFoldDB" id="M1XL67"/>
<dbReference type="PRINTS" id="PR01874">
    <property type="entry name" value="DNAREPAIRADA"/>
</dbReference>
<proteinExistence type="inferred from homology"/>
<evidence type="ECO:0000256" key="5">
    <source>
        <dbReference type="ARBA" id="ARBA00022840"/>
    </source>
</evidence>
<evidence type="ECO:0000256" key="1">
    <source>
        <dbReference type="ARBA" id="ARBA00006876"/>
    </source>
</evidence>
<keyword evidence="12" id="KW-1185">Reference proteome</keyword>
<protein>
    <recommendedName>
        <fullName evidence="2 9">DNA repair and recombination protein RadB</fullName>
    </recommendedName>
</protein>
<dbReference type="GeneID" id="14653071"/>
<comment type="similarity">
    <text evidence="1 9">Belongs to the eukaryotic RecA-like protein family. RadB subfamily.</text>
</comment>
<dbReference type="GO" id="GO:0005524">
    <property type="term" value="F:ATP binding"/>
    <property type="evidence" value="ECO:0007669"/>
    <property type="project" value="UniProtKB-UniRule"/>
</dbReference>
<evidence type="ECO:0000256" key="9">
    <source>
        <dbReference type="HAMAP-Rule" id="MF_00350"/>
    </source>
</evidence>
<name>M1XL67_NATM8</name>
<dbReference type="Pfam" id="PF08423">
    <property type="entry name" value="Rad51"/>
    <property type="match status" value="1"/>
</dbReference>